<evidence type="ECO:0000256" key="5">
    <source>
        <dbReference type="ARBA" id="ARBA00023136"/>
    </source>
</evidence>
<feature type="transmembrane region" description="Helical" evidence="8">
    <location>
        <begin position="399"/>
        <end position="416"/>
    </location>
</feature>
<accession>A0A6I3KAZ1</accession>
<feature type="transmembrane region" description="Helical" evidence="8">
    <location>
        <begin position="266"/>
        <end position="291"/>
    </location>
</feature>
<reference evidence="9 10" key="1">
    <citation type="submission" date="2019-07" db="EMBL/GenBank/DDBJ databases">
        <title>Draft genome of C. aurimucosum strain 332.</title>
        <authorList>
            <person name="Pacheco L.G.C."/>
            <person name="Aguiar E.R.G.R."/>
            <person name="Barberis C.M."/>
            <person name="Almuzara M.N."/>
            <person name="Traglia G.M."/>
            <person name="Santos C.S."/>
            <person name="Vay C.A."/>
            <person name="Rocha D.J.P.G."/>
        </authorList>
    </citation>
    <scope>NUCLEOTIDE SEQUENCE [LARGE SCALE GENOMIC DNA]</scope>
    <source>
        <strain evidence="9 10">332</strain>
    </source>
</reference>
<dbReference type="PANTHER" id="PTHR11616">
    <property type="entry name" value="SODIUM/CHLORIDE DEPENDENT TRANSPORTER"/>
    <property type="match status" value="1"/>
</dbReference>
<dbReference type="Proteomes" id="UP000432568">
    <property type="component" value="Unassembled WGS sequence"/>
</dbReference>
<feature type="transmembrane region" description="Helical" evidence="8">
    <location>
        <begin position="51"/>
        <end position="73"/>
    </location>
</feature>
<dbReference type="EMBL" id="VIOG01000006">
    <property type="protein sequence ID" value="MTD91529.1"/>
    <property type="molecule type" value="Genomic_DNA"/>
</dbReference>
<evidence type="ECO:0000313" key="10">
    <source>
        <dbReference type="Proteomes" id="UP000432568"/>
    </source>
</evidence>
<feature type="transmembrane region" description="Helical" evidence="8">
    <location>
        <begin position="187"/>
        <end position="209"/>
    </location>
</feature>
<comment type="subcellular location">
    <subcellularLocation>
        <location evidence="1">Membrane</location>
        <topology evidence="1">Multi-pass membrane protein</topology>
    </subcellularLocation>
</comment>
<comment type="caution">
    <text evidence="9">The sequence shown here is derived from an EMBL/GenBank/DDBJ whole genome shotgun (WGS) entry which is preliminary data.</text>
</comment>
<dbReference type="PROSITE" id="PS50267">
    <property type="entry name" value="NA_NEUROTRAN_SYMP_3"/>
    <property type="match status" value="1"/>
</dbReference>
<dbReference type="NCBIfam" id="NF037979">
    <property type="entry name" value="Na_transp"/>
    <property type="match status" value="1"/>
</dbReference>
<evidence type="ECO:0000313" key="9">
    <source>
        <dbReference type="EMBL" id="MTD91529.1"/>
    </source>
</evidence>
<organism evidence="9 10">
    <name type="scientific">Corynebacterium aurimucosum</name>
    <dbReference type="NCBI Taxonomy" id="169292"/>
    <lineage>
        <taxon>Bacteria</taxon>
        <taxon>Bacillati</taxon>
        <taxon>Actinomycetota</taxon>
        <taxon>Actinomycetes</taxon>
        <taxon>Mycobacteriales</taxon>
        <taxon>Corynebacteriaceae</taxon>
        <taxon>Corynebacterium</taxon>
    </lineage>
</organism>
<dbReference type="GO" id="GO:0015293">
    <property type="term" value="F:symporter activity"/>
    <property type="evidence" value="ECO:0007669"/>
    <property type="project" value="UniProtKB-KW"/>
</dbReference>
<dbReference type="InterPro" id="IPR000175">
    <property type="entry name" value="Na/ntran_symport"/>
</dbReference>
<feature type="transmembrane region" description="Helical" evidence="8">
    <location>
        <begin position="324"/>
        <end position="353"/>
    </location>
</feature>
<feature type="transmembrane region" description="Helical" evidence="8">
    <location>
        <begin position="437"/>
        <end position="455"/>
    </location>
</feature>
<dbReference type="PROSITE" id="PS00610">
    <property type="entry name" value="NA_NEUROTRAN_SYMP_1"/>
    <property type="match status" value="1"/>
</dbReference>
<feature type="region of interest" description="Disordered" evidence="7">
    <location>
        <begin position="520"/>
        <end position="539"/>
    </location>
</feature>
<feature type="transmembrane region" description="Helical" evidence="8">
    <location>
        <begin position="94"/>
        <end position="119"/>
    </location>
</feature>
<dbReference type="CDD" id="cd10334">
    <property type="entry name" value="SLC6sbd_u1"/>
    <property type="match status" value="1"/>
</dbReference>
<keyword evidence="3 6" id="KW-0812">Transmembrane</keyword>
<evidence type="ECO:0000256" key="3">
    <source>
        <dbReference type="ARBA" id="ARBA00022692"/>
    </source>
</evidence>
<name>A0A6I3KAZ1_9CORY</name>
<feature type="transmembrane region" description="Helical" evidence="8">
    <location>
        <begin position="475"/>
        <end position="495"/>
    </location>
</feature>
<protein>
    <recommendedName>
        <fullName evidence="6">Transporter</fullName>
    </recommendedName>
</protein>
<keyword evidence="4 8" id="KW-1133">Transmembrane helix</keyword>
<dbReference type="Pfam" id="PF00209">
    <property type="entry name" value="SNF"/>
    <property type="match status" value="2"/>
</dbReference>
<feature type="transmembrane region" description="Helical" evidence="8">
    <location>
        <begin position="229"/>
        <end position="254"/>
    </location>
</feature>
<comment type="similarity">
    <text evidence="6">Belongs to the sodium:neurotransmitter symporter (SNF) (TC 2.A.22) family.</text>
</comment>
<dbReference type="PANTHER" id="PTHR11616:SF240">
    <property type="entry name" value="BLOATED TUBULES, ISOFORM B-RELATED"/>
    <property type="match status" value="1"/>
</dbReference>
<feature type="transmembrane region" description="Helical" evidence="8">
    <location>
        <begin position="20"/>
        <end position="39"/>
    </location>
</feature>
<evidence type="ECO:0000256" key="4">
    <source>
        <dbReference type="ARBA" id="ARBA00022989"/>
    </source>
</evidence>
<dbReference type="GO" id="GO:0005886">
    <property type="term" value="C:plasma membrane"/>
    <property type="evidence" value="ECO:0007669"/>
    <property type="project" value="TreeGrafter"/>
</dbReference>
<feature type="transmembrane region" description="Helical" evidence="8">
    <location>
        <begin position="365"/>
        <end position="387"/>
    </location>
</feature>
<dbReference type="InterPro" id="IPR037272">
    <property type="entry name" value="SNS_sf"/>
</dbReference>
<feature type="transmembrane region" description="Helical" evidence="8">
    <location>
        <begin position="154"/>
        <end position="175"/>
    </location>
</feature>
<dbReference type="PRINTS" id="PR00176">
    <property type="entry name" value="NANEUSMPORT"/>
</dbReference>
<evidence type="ECO:0000256" key="1">
    <source>
        <dbReference type="ARBA" id="ARBA00004141"/>
    </source>
</evidence>
<dbReference type="AlphaFoldDB" id="A0A6I3KAZ1"/>
<dbReference type="SUPFAM" id="SSF161070">
    <property type="entry name" value="SNF-like"/>
    <property type="match status" value="1"/>
</dbReference>
<gene>
    <name evidence="9" type="ORF">FME68_06510</name>
</gene>
<evidence type="ECO:0000256" key="2">
    <source>
        <dbReference type="ARBA" id="ARBA00022448"/>
    </source>
</evidence>
<sequence length="539" mass="58221">MTTSTPHKTRSTRDTFNTRFVFLMAAIGSAVGLGNIWRFPYVAYENGGGAFLIPYMVALLTAGIPILWFDLAIGHRFRGSAPLAFRRISSRWEGIGWFKVGVNFFIAIYYAAIIAWAALYTIKSLQQTWGEDPATYFMVDFLQADADATYSGHVVPSILGVMILVWVVCIATLATSINKGIGKLTSIFLPVLAVMFIILVIRAFFLDGAAEGLNAFFTPDWSVLSNPSVWIAAYGQIFFSLSIGFGIMITYASYLKPRTNLTNTGLVTAFANSSFEVLAGIGVFATLGYMAAQQGVSVDEVAESGIGLAFIAFPTIINLMPLGWLFGVLFFGSLFLAGVTSLISIMEVVVSAVADKFNISRRVSAISVGSAMGVLSCFLFATSSGLVTLDIMDKFTNNLGIVFGAICALVVVGWVTGRRREIQQHINAVSQFKVGGFWQFLTFVATPLLLVYFLVNEIITIVREGYEGYSSTQIGLFGWAVLGVILLVSFVMPLVDFRGNKYLDGIETSDYGVPVGGRPAGTPNPLATGNAAAPNTDDK</sequence>
<keyword evidence="5 8" id="KW-0472">Membrane</keyword>
<keyword evidence="6" id="KW-0769">Symport</keyword>
<evidence type="ECO:0000256" key="7">
    <source>
        <dbReference type="SAM" id="MobiDB-lite"/>
    </source>
</evidence>
<dbReference type="GO" id="GO:0035725">
    <property type="term" value="P:sodium ion transmembrane transport"/>
    <property type="evidence" value="ECO:0007669"/>
    <property type="project" value="TreeGrafter"/>
</dbReference>
<keyword evidence="2 6" id="KW-0813">Transport</keyword>
<evidence type="ECO:0000256" key="8">
    <source>
        <dbReference type="SAM" id="Phobius"/>
    </source>
</evidence>
<proteinExistence type="inferred from homology"/>
<evidence type="ECO:0000256" key="6">
    <source>
        <dbReference type="RuleBase" id="RU003732"/>
    </source>
</evidence>